<dbReference type="PROSITE" id="PS50943">
    <property type="entry name" value="HTH_CROC1"/>
    <property type="match status" value="1"/>
</dbReference>
<dbReference type="Pfam" id="PF01381">
    <property type="entry name" value="HTH_3"/>
    <property type="match status" value="1"/>
</dbReference>
<dbReference type="SUPFAM" id="SSF47413">
    <property type="entry name" value="lambda repressor-like DNA-binding domains"/>
    <property type="match status" value="1"/>
</dbReference>
<dbReference type="GO" id="GO:0003700">
    <property type="term" value="F:DNA-binding transcription factor activity"/>
    <property type="evidence" value="ECO:0007669"/>
    <property type="project" value="TreeGrafter"/>
</dbReference>
<dbReference type="CDD" id="cd02209">
    <property type="entry name" value="cupin_XRE_C"/>
    <property type="match status" value="1"/>
</dbReference>
<dbReference type="PANTHER" id="PTHR46797:SF23">
    <property type="entry name" value="HTH-TYPE TRANSCRIPTIONAL REGULATOR SUTR"/>
    <property type="match status" value="1"/>
</dbReference>
<dbReference type="Gene3D" id="1.10.260.40">
    <property type="entry name" value="lambda repressor-like DNA-binding domains"/>
    <property type="match status" value="1"/>
</dbReference>
<dbReference type="AlphaFoldDB" id="A0AAJ2VW67"/>
<organism evidence="5 6">
    <name type="scientific">Scandinavium lactucae</name>
    <dbReference type="NCBI Taxonomy" id="3095028"/>
    <lineage>
        <taxon>Bacteria</taxon>
        <taxon>Pseudomonadati</taxon>
        <taxon>Pseudomonadota</taxon>
        <taxon>Gammaproteobacteria</taxon>
        <taxon>Enterobacterales</taxon>
        <taxon>Enterobacteriaceae</taxon>
        <taxon>Scandinavium</taxon>
    </lineage>
</organism>
<dbReference type="PANTHER" id="PTHR46797">
    <property type="entry name" value="HTH-TYPE TRANSCRIPTIONAL REGULATOR"/>
    <property type="match status" value="1"/>
</dbReference>
<evidence type="ECO:0000256" key="2">
    <source>
        <dbReference type="ARBA" id="ARBA00023125"/>
    </source>
</evidence>
<evidence type="ECO:0000256" key="1">
    <source>
        <dbReference type="ARBA" id="ARBA00023015"/>
    </source>
</evidence>
<sequence>MNIAQHLATTLKSLRQQREWSLSKLAEETGVSKAMLGQIERNESSPTVATLWKIATGLNVPFSLFITPVESEDTAFDPQQQAMVVTPIFPWDPVLHYDHFAIALAPGAISESTPHEAGVIEHVVAINGTLEMCIDGQWQQVGEGHGLKFAGDKPHAYRNSGEHTVLFHSLIHYPHAQKEKAAG</sequence>
<dbReference type="EMBL" id="JAWXRC010000042">
    <property type="protein sequence ID" value="MDX6033807.1"/>
    <property type="molecule type" value="Genomic_DNA"/>
</dbReference>
<gene>
    <name evidence="5" type="ORF">SIL20_20095</name>
</gene>
<evidence type="ECO:0000313" key="5">
    <source>
        <dbReference type="EMBL" id="MDX6033807.1"/>
    </source>
</evidence>
<keyword evidence="2" id="KW-0238">DNA-binding</keyword>
<dbReference type="RefSeq" id="WP_319630237.1">
    <property type="nucleotide sequence ID" value="NZ_JAWXRB010000045.1"/>
</dbReference>
<dbReference type="SUPFAM" id="SSF51182">
    <property type="entry name" value="RmlC-like cupins"/>
    <property type="match status" value="1"/>
</dbReference>
<dbReference type="GO" id="GO:0005829">
    <property type="term" value="C:cytosol"/>
    <property type="evidence" value="ECO:0007669"/>
    <property type="project" value="TreeGrafter"/>
</dbReference>
<dbReference type="Proteomes" id="UP001282336">
    <property type="component" value="Unassembled WGS sequence"/>
</dbReference>
<dbReference type="InterPro" id="IPR001387">
    <property type="entry name" value="Cro/C1-type_HTH"/>
</dbReference>
<dbReference type="InterPro" id="IPR050807">
    <property type="entry name" value="TransReg_Diox_bact_type"/>
</dbReference>
<name>A0AAJ2VW67_9ENTR</name>
<dbReference type="InterPro" id="IPR013096">
    <property type="entry name" value="Cupin_2"/>
</dbReference>
<dbReference type="CDD" id="cd00093">
    <property type="entry name" value="HTH_XRE"/>
    <property type="match status" value="1"/>
</dbReference>
<keyword evidence="3" id="KW-0804">Transcription</keyword>
<dbReference type="SMART" id="SM00530">
    <property type="entry name" value="HTH_XRE"/>
    <property type="match status" value="1"/>
</dbReference>
<feature type="domain" description="HTH cro/C1-type" evidence="4">
    <location>
        <begin position="11"/>
        <end position="65"/>
    </location>
</feature>
<dbReference type="GO" id="GO:0003677">
    <property type="term" value="F:DNA binding"/>
    <property type="evidence" value="ECO:0007669"/>
    <property type="project" value="UniProtKB-KW"/>
</dbReference>
<keyword evidence="1" id="KW-0805">Transcription regulation</keyword>
<dbReference type="Pfam" id="PF07883">
    <property type="entry name" value="Cupin_2"/>
    <property type="match status" value="1"/>
</dbReference>
<proteinExistence type="predicted"/>
<evidence type="ECO:0000259" key="4">
    <source>
        <dbReference type="PROSITE" id="PS50943"/>
    </source>
</evidence>
<reference evidence="5" key="1">
    <citation type="submission" date="2023-11" db="EMBL/GenBank/DDBJ databases">
        <title>Scandinavium wanjuensis sp. nov., isolated from lettuce South Korea.</title>
        <authorList>
            <person name="Park J."/>
            <person name="Park S."/>
            <person name="Oh K.K."/>
            <person name="Cho G.S."/>
            <person name="Franz C.M.A.P."/>
        </authorList>
    </citation>
    <scope>NUCLEOTIDE SEQUENCE</scope>
    <source>
        <strain evidence="5">V105_12</strain>
    </source>
</reference>
<dbReference type="InterPro" id="IPR014710">
    <property type="entry name" value="RmlC-like_jellyroll"/>
</dbReference>
<protein>
    <submittedName>
        <fullName evidence="5">XRE family transcriptional regulator</fullName>
    </submittedName>
</protein>
<evidence type="ECO:0000313" key="6">
    <source>
        <dbReference type="Proteomes" id="UP001282336"/>
    </source>
</evidence>
<dbReference type="Gene3D" id="2.60.120.10">
    <property type="entry name" value="Jelly Rolls"/>
    <property type="match status" value="1"/>
</dbReference>
<dbReference type="InterPro" id="IPR010982">
    <property type="entry name" value="Lambda_DNA-bd_dom_sf"/>
</dbReference>
<comment type="caution">
    <text evidence="5">The sequence shown here is derived from an EMBL/GenBank/DDBJ whole genome shotgun (WGS) entry which is preliminary data.</text>
</comment>
<evidence type="ECO:0000256" key="3">
    <source>
        <dbReference type="ARBA" id="ARBA00023163"/>
    </source>
</evidence>
<accession>A0AAJ2VW67</accession>
<dbReference type="InterPro" id="IPR011051">
    <property type="entry name" value="RmlC_Cupin_sf"/>
</dbReference>